<evidence type="ECO:0008006" key="5">
    <source>
        <dbReference type="Google" id="ProtNLM"/>
    </source>
</evidence>
<accession>A0A835J2Q8</accession>
<dbReference type="Pfam" id="PF20431">
    <property type="entry name" value="E_motif"/>
    <property type="match status" value="1"/>
</dbReference>
<dbReference type="InterPro" id="IPR011990">
    <property type="entry name" value="TPR-like_helical_dom_sf"/>
</dbReference>
<keyword evidence="1" id="KW-0677">Repeat</keyword>
<evidence type="ECO:0000256" key="1">
    <source>
        <dbReference type="ARBA" id="ARBA00022737"/>
    </source>
</evidence>
<feature type="repeat" description="PPR" evidence="2">
    <location>
        <begin position="5"/>
        <end position="35"/>
    </location>
</feature>
<dbReference type="InterPro" id="IPR046848">
    <property type="entry name" value="E_motif"/>
</dbReference>
<dbReference type="SUPFAM" id="SSF48452">
    <property type="entry name" value="TPR-like"/>
    <property type="match status" value="1"/>
</dbReference>
<dbReference type="PANTHER" id="PTHR47926">
    <property type="entry name" value="PENTATRICOPEPTIDE REPEAT-CONTAINING PROTEIN"/>
    <property type="match status" value="1"/>
</dbReference>
<organism evidence="3 4">
    <name type="scientific">Coptis chinensis</name>
    <dbReference type="NCBI Taxonomy" id="261450"/>
    <lineage>
        <taxon>Eukaryota</taxon>
        <taxon>Viridiplantae</taxon>
        <taxon>Streptophyta</taxon>
        <taxon>Embryophyta</taxon>
        <taxon>Tracheophyta</taxon>
        <taxon>Spermatophyta</taxon>
        <taxon>Magnoliopsida</taxon>
        <taxon>Ranunculales</taxon>
        <taxon>Ranunculaceae</taxon>
        <taxon>Coptidoideae</taxon>
        <taxon>Coptis</taxon>
    </lineage>
</organism>
<dbReference type="GO" id="GO:0009451">
    <property type="term" value="P:RNA modification"/>
    <property type="evidence" value="ECO:0007669"/>
    <property type="project" value="InterPro"/>
</dbReference>
<dbReference type="NCBIfam" id="TIGR00756">
    <property type="entry name" value="PPR"/>
    <property type="match status" value="4"/>
</dbReference>
<evidence type="ECO:0000256" key="2">
    <source>
        <dbReference type="PROSITE-ProRule" id="PRU00708"/>
    </source>
</evidence>
<dbReference type="Pfam" id="PF13041">
    <property type="entry name" value="PPR_2"/>
    <property type="match status" value="1"/>
</dbReference>
<name>A0A835J2Q8_9MAGN</name>
<dbReference type="Proteomes" id="UP000631114">
    <property type="component" value="Unassembled WGS sequence"/>
</dbReference>
<dbReference type="AlphaFoldDB" id="A0A835J2Q8"/>
<keyword evidence="4" id="KW-1185">Reference proteome</keyword>
<dbReference type="Gene3D" id="1.25.40.10">
    <property type="entry name" value="Tetratricopeptide repeat domain"/>
    <property type="match status" value="2"/>
</dbReference>
<evidence type="ECO:0000313" key="3">
    <source>
        <dbReference type="EMBL" id="KAF9626023.1"/>
    </source>
</evidence>
<feature type="repeat" description="PPR" evidence="2">
    <location>
        <begin position="36"/>
        <end position="70"/>
    </location>
</feature>
<dbReference type="EMBL" id="JADFTS010000001">
    <property type="protein sequence ID" value="KAF9626023.1"/>
    <property type="molecule type" value="Genomic_DNA"/>
</dbReference>
<dbReference type="OrthoDB" id="185373at2759"/>
<comment type="caution">
    <text evidence="3">The sequence shown here is derived from an EMBL/GenBank/DDBJ whole genome shotgun (WGS) entry which is preliminary data.</text>
</comment>
<dbReference type="PANTHER" id="PTHR47926:SF537">
    <property type="entry name" value="PENTACOTRIPEPTIDE-REPEAT REGION OF PRORP DOMAIN-CONTAINING PROTEIN"/>
    <property type="match status" value="1"/>
</dbReference>
<proteinExistence type="predicted"/>
<feature type="repeat" description="PPR" evidence="2">
    <location>
        <begin position="137"/>
        <end position="171"/>
    </location>
</feature>
<dbReference type="PROSITE" id="PS51375">
    <property type="entry name" value="PPR"/>
    <property type="match status" value="3"/>
</dbReference>
<sequence length="288" mass="31725">MSNRDVVTWTALVSAYAKCGMPDEARCVFYKMPERNAVSWAAVVSGYSQCGRHDEALSLFNETRRENVEPTEGMLISVLSSSGYLGVLEVGKWVHDYVKCNGILLTASIGTALLSMYAKCGCIDDAICVFMEMPRRDALSWTAMISALSMHGKGQQGLACFDEMLSLGLRPDHVTFVGVLSACSHAGFVEEEWAAMKLLELDQDSDSPYTLLGNAYASVGRWADAERVRKMMRIRRVVKTPGCSLVEIDGVVHQFVAGNNEEHPKMEEIKSLLHEMGKNLGLADHTCD</sequence>
<reference evidence="3 4" key="1">
    <citation type="submission" date="2020-10" db="EMBL/GenBank/DDBJ databases">
        <title>The Coptis chinensis genome and diversification of protoberbering-type alkaloids.</title>
        <authorList>
            <person name="Wang B."/>
            <person name="Shu S."/>
            <person name="Song C."/>
            <person name="Liu Y."/>
        </authorList>
    </citation>
    <scope>NUCLEOTIDE SEQUENCE [LARGE SCALE GENOMIC DNA]</scope>
    <source>
        <strain evidence="3">HL-2020</strain>
        <tissue evidence="3">Leaf</tissue>
    </source>
</reference>
<protein>
    <recommendedName>
        <fullName evidence="5">Pentatricopeptide repeat-containing protein</fullName>
    </recommendedName>
</protein>
<dbReference type="FunFam" id="1.25.40.10:FF:000031">
    <property type="entry name" value="Pentatricopeptide repeat-containing protein mitochondrial"/>
    <property type="match status" value="1"/>
</dbReference>
<dbReference type="InterPro" id="IPR002885">
    <property type="entry name" value="PPR_rpt"/>
</dbReference>
<dbReference type="GO" id="GO:0003723">
    <property type="term" value="F:RNA binding"/>
    <property type="evidence" value="ECO:0007669"/>
    <property type="project" value="InterPro"/>
</dbReference>
<gene>
    <name evidence="3" type="ORF">IFM89_030691</name>
</gene>
<evidence type="ECO:0000313" key="4">
    <source>
        <dbReference type="Proteomes" id="UP000631114"/>
    </source>
</evidence>
<dbReference type="Pfam" id="PF01535">
    <property type="entry name" value="PPR"/>
    <property type="match status" value="3"/>
</dbReference>
<dbReference type="InterPro" id="IPR046960">
    <property type="entry name" value="PPR_At4g14850-like_plant"/>
</dbReference>